<dbReference type="Pfam" id="PF07224">
    <property type="entry name" value="Chlorophyllase"/>
    <property type="match status" value="1"/>
</dbReference>
<dbReference type="PANTHER" id="PTHR33428">
    <property type="entry name" value="CHLOROPHYLLASE-2, CHLOROPLASTIC"/>
    <property type="match status" value="1"/>
</dbReference>
<dbReference type="Proteomes" id="UP000249522">
    <property type="component" value="Unassembled WGS sequence"/>
</dbReference>
<dbReference type="SUPFAM" id="SSF53474">
    <property type="entry name" value="alpha/beta-Hydrolases"/>
    <property type="match status" value="1"/>
</dbReference>
<dbReference type="OrthoDB" id="9808543at2"/>
<keyword evidence="1" id="KW-0472">Membrane</keyword>
<sequence length="748" mass="82486">MNSLTPQPAPQPGPGRLAGLWRRLVDRAAAAYRYDSFMWKAGSLGIAACFAVLLAVTAMGVPTGLGYGTDAVILVSLGLLALWLVSRCIALLLAIMCVPIPRLFTGCYLSAAGGIYGMFHFAEIGWLPALLLSILAVGCGALAGWVAGMLVHPRIRMGWKWAAAGLAVVVVMGLMQSSWYRSEEAGGIPAADSSAGITAIQAANPADKGPYEVDFYTYGSGKDRHRKEFGSGVDWVSETVDADAYITRWPKLRSWFWGFDQSRLPLNGRLWMPEGEGPFPLVLIVHGNHLMEDWSDDGYRYIGELLASRGFIAVSVDENFLNYSVWTGIPNQDMKMRAWILLQHLQQIQAFSLIDEHPLGGKVDLDRVGLIGHSRGGQAVAMAADASRWFDEDPLLESLQNVHIKAVAALAPTDRTVDKKSAYLRDIHYLTLQGARDADVNNFYGDQQYNRTSFSKNSNIFKSAVYLPDANHSRFNTDWGSYDLSMPGGILLDTGNVMSAEEQRLAAQVYLSAFMETALHGKEEYERLFEDYRSGMEWLPAAGYITRYESCAFKAISRFEQPALESINAGVTAYADGVEAWYHGSVLNRDGKDKGTDALVLKWKSAASYTISFVGRYWQTVSPESITAVTFSAADLSHEVKDAAAPDLIIELEDQDGNTASVPLREYDNFRTPPSIKYTIHPFLENRLKKGKYKESIEPVFQTYTIPVSYFKKAKSDLFAGGLSRLTIRFTNGPGKIMIDDLGFTAND</sequence>
<feature type="transmembrane region" description="Helical" evidence="1">
    <location>
        <begin position="37"/>
        <end position="59"/>
    </location>
</feature>
<dbReference type="RefSeq" id="WP_111146256.1">
    <property type="nucleotide sequence ID" value="NZ_QKRB01000041.1"/>
</dbReference>
<dbReference type="AlphaFoldDB" id="A0A2W1L7Y0"/>
<keyword evidence="2" id="KW-0378">Hydrolase</keyword>
<protein>
    <submittedName>
        <fullName evidence="2">Alpha/beta hydrolase</fullName>
    </submittedName>
</protein>
<dbReference type="EMBL" id="QKRB01000041">
    <property type="protein sequence ID" value="PZD96258.1"/>
    <property type="molecule type" value="Genomic_DNA"/>
</dbReference>
<reference evidence="2 3" key="1">
    <citation type="submission" date="2018-06" db="EMBL/GenBank/DDBJ databases">
        <title>Paenibacillus imtechensis sp. nov.</title>
        <authorList>
            <person name="Pinnaka A.K."/>
            <person name="Singh H."/>
            <person name="Kaur M."/>
        </authorList>
    </citation>
    <scope>NUCLEOTIDE SEQUENCE [LARGE SCALE GENOMIC DNA]</scope>
    <source>
        <strain evidence="2 3">SMB1</strain>
    </source>
</reference>
<organism evidence="2 3">
    <name type="scientific">Paenibacillus sambharensis</name>
    <dbReference type="NCBI Taxonomy" id="1803190"/>
    <lineage>
        <taxon>Bacteria</taxon>
        <taxon>Bacillati</taxon>
        <taxon>Bacillota</taxon>
        <taxon>Bacilli</taxon>
        <taxon>Bacillales</taxon>
        <taxon>Paenibacillaceae</taxon>
        <taxon>Paenibacillus</taxon>
    </lineage>
</organism>
<keyword evidence="1" id="KW-1133">Transmembrane helix</keyword>
<dbReference type="GO" id="GO:0015996">
    <property type="term" value="P:chlorophyll catabolic process"/>
    <property type="evidence" value="ECO:0007669"/>
    <property type="project" value="TreeGrafter"/>
</dbReference>
<dbReference type="InterPro" id="IPR029058">
    <property type="entry name" value="AB_hydrolase_fold"/>
</dbReference>
<keyword evidence="3" id="KW-1185">Reference proteome</keyword>
<feature type="transmembrane region" description="Helical" evidence="1">
    <location>
        <begin position="103"/>
        <end position="119"/>
    </location>
</feature>
<dbReference type="InterPro" id="IPR017395">
    <property type="entry name" value="Chlorophyllase-like"/>
</dbReference>
<proteinExistence type="predicted"/>
<dbReference type="PANTHER" id="PTHR33428:SF2">
    <property type="entry name" value="CHLOROPHYLLASE-2"/>
    <property type="match status" value="1"/>
</dbReference>
<evidence type="ECO:0000313" key="2">
    <source>
        <dbReference type="EMBL" id="PZD96258.1"/>
    </source>
</evidence>
<gene>
    <name evidence="2" type="ORF">DNH61_08640</name>
</gene>
<keyword evidence="1" id="KW-0812">Transmembrane</keyword>
<evidence type="ECO:0000313" key="3">
    <source>
        <dbReference type="Proteomes" id="UP000249522"/>
    </source>
</evidence>
<dbReference type="GO" id="GO:0047746">
    <property type="term" value="F:chlorophyllase activity"/>
    <property type="evidence" value="ECO:0007669"/>
    <property type="project" value="TreeGrafter"/>
</dbReference>
<evidence type="ECO:0000256" key="1">
    <source>
        <dbReference type="SAM" id="Phobius"/>
    </source>
</evidence>
<name>A0A2W1L7Y0_9BACL</name>
<comment type="caution">
    <text evidence="2">The sequence shown here is derived from an EMBL/GenBank/DDBJ whole genome shotgun (WGS) entry which is preliminary data.</text>
</comment>
<accession>A0A2W1L7Y0</accession>
<dbReference type="Gene3D" id="3.40.50.1820">
    <property type="entry name" value="alpha/beta hydrolase"/>
    <property type="match status" value="1"/>
</dbReference>
<feature type="transmembrane region" description="Helical" evidence="1">
    <location>
        <begin position="159"/>
        <end position="180"/>
    </location>
</feature>
<feature type="transmembrane region" description="Helical" evidence="1">
    <location>
        <begin position="71"/>
        <end position="96"/>
    </location>
</feature>
<feature type="transmembrane region" description="Helical" evidence="1">
    <location>
        <begin position="125"/>
        <end position="147"/>
    </location>
</feature>